<dbReference type="GO" id="GO:0005886">
    <property type="term" value="C:plasma membrane"/>
    <property type="evidence" value="ECO:0007669"/>
    <property type="project" value="TreeGrafter"/>
</dbReference>
<dbReference type="InterPro" id="IPR000160">
    <property type="entry name" value="GGDEF_dom"/>
</dbReference>
<dbReference type="GO" id="GO:0052621">
    <property type="term" value="F:diguanylate cyclase activity"/>
    <property type="evidence" value="ECO:0007669"/>
    <property type="project" value="UniProtKB-EC"/>
</dbReference>
<sequence>MTGDTKSADTGLGTGLGTGLEGAKVTGLPRRWALRRGTVGMMLQEQKIQDWLARLAENPDYASHPLMGEFRALADDHLKLMRQLTKIAKISDRMQTDTRQMARALHAASQTDPLTDLPNRRQMIERLEAELCRVGRSGGGFALIMLDIDHFKEVNDAFGHAAGDHVLVETAGLLRRNLRGHDLCARWGGEEFLILLPDTDQVHAEAVAEKLREIIARQPITHQDHAIIVTLSLGVAAYREGRTADACIQAADDALYIAKRAGRNRWAAAA</sequence>
<dbReference type="EMBL" id="CP054616">
    <property type="protein sequence ID" value="QKS49604.1"/>
    <property type="molecule type" value="Genomic_DNA"/>
</dbReference>
<dbReference type="RefSeq" id="WP_149199099.1">
    <property type="nucleotide sequence ID" value="NZ_BSOV01000007.1"/>
</dbReference>
<dbReference type="NCBIfam" id="TIGR00254">
    <property type="entry name" value="GGDEF"/>
    <property type="match status" value="1"/>
</dbReference>
<dbReference type="InterPro" id="IPR050469">
    <property type="entry name" value="Diguanylate_Cyclase"/>
</dbReference>
<evidence type="ECO:0000256" key="3">
    <source>
        <dbReference type="SAM" id="MobiDB-lite"/>
    </source>
</evidence>
<dbReference type="FunFam" id="3.30.70.270:FF:000001">
    <property type="entry name" value="Diguanylate cyclase domain protein"/>
    <property type="match status" value="1"/>
</dbReference>
<dbReference type="PANTHER" id="PTHR45138">
    <property type="entry name" value="REGULATORY COMPONENTS OF SENSORY TRANSDUCTION SYSTEM"/>
    <property type="match status" value="1"/>
</dbReference>
<keyword evidence="6" id="KW-1185">Reference proteome</keyword>
<evidence type="ECO:0000313" key="6">
    <source>
        <dbReference type="Proteomes" id="UP000509702"/>
    </source>
</evidence>
<evidence type="ECO:0000313" key="5">
    <source>
        <dbReference type="EMBL" id="QKS49604.1"/>
    </source>
</evidence>
<evidence type="ECO:0000256" key="1">
    <source>
        <dbReference type="ARBA" id="ARBA00012528"/>
    </source>
</evidence>
<reference evidence="5 6" key="1">
    <citation type="submission" date="2020-06" db="EMBL/GenBank/DDBJ databases">
        <title>Complete genome of Azosprillum oryzae KACC14407.</title>
        <authorList>
            <person name="Kim M."/>
            <person name="Park Y.-J."/>
            <person name="Shin J.-H."/>
        </authorList>
    </citation>
    <scope>NUCLEOTIDE SEQUENCE [LARGE SCALE GENOMIC DNA]</scope>
    <source>
        <strain evidence="5 6">KACC 14407</strain>
        <plasmid evidence="5 6">unnamed2</plasmid>
    </source>
</reference>
<keyword evidence="5" id="KW-0614">Plasmid</keyword>
<dbReference type="InterPro" id="IPR043128">
    <property type="entry name" value="Rev_trsase/Diguanyl_cyclase"/>
</dbReference>
<dbReference type="SMART" id="SM00267">
    <property type="entry name" value="GGDEF"/>
    <property type="match status" value="1"/>
</dbReference>
<dbReference type="PROSITE" id="PS50887">
    <property type="entry name" value="GGDEF"/>
    <property type="match status" value="1"/>
</dbReference>
<dbReference type="Pfam" id="PF00990">
    <property type="entry name" value="GGDEF"/>
    <property type="match status" value="1"/>
</dbReference>
<geneLocation type="plasmid" evidence="5 6">
    <name>unnamed2</name>
</geneLocation>
<feature type="region of interest" description="Disordered" evidence="3">
    <location>
        <begin position="1"/>
        <end position="22"/>
    </location>
</feature>
<dbReference type="CDD" id="cd01949">
    <property type="entry name" value="GGDEF"/>
    <property type="match status" value="1"/>
</dbReference>
<dbReference type="GO" id="GO:0043709">
    <property type="term" value="P:cell adhesion involved in single-species biofilm formation"/>
    <property type="evidence" value="ECO:0007669"/>
    <property type="project" value="TreeGrafter"/>
</dbReference>
<organism evidence="5 6">
    <name type="scientific">Azospirillum oryzae</name>
    <dbReference type="NCBI Taxonomy" id="286727"/>
    <lineage>
        <taxon>Bacteria</taxon>
        <taxon>Pseudomonadati</taxon>
        <taxon>Pseudomonadota</taxon>
        <taxon>Alphaproteobacteria</taxon>
        <taxon>Rhodospirillales</taxon>
        <taxon>Azospirillaceae</taxon>
        <taxon>Azospirillum</taxon>
    </lineage>
</organism>
<dbReference type="Gene3D" id="3.30.70.270">
    <property type="match status" value="1"/>
</dbReference>
<feature type="domain" description="GGDEF" evidence="4">
    <location>
        <begin position="139"/>
        <end position="270"/>
    </location>
</feature>
<comment type="catalytic activity">
    <reaction evidence="2">
        <text>2 GTP = 3',3'-c-di-GMP + 2 diphosphate</text>
        <dbReference type="Rhea" id="RHEA:24898"/>
        <dbReference type="ChEBI" id="CHEBI:33019"/>
        <dbReference type="ChEBI" id="CHEBI:37565"/>
        <dbReference type="ChEBI" id="CHEBI:58805"/>
        <dbReference type="EC" id="2.7.7.65"/>
    </reaction>
</comment>
<accession>A0A6N1AK86</accession>
<proteinExistence type="predicted"/>
<dbReference type="GO" id="GO:1902201">
    <property type="term" value="P:negative regulation of bacterial-type flagellum-dependent cell motility"/>
    <property type="evidence" value="ECO:0007669"/>
    <property type="project" value="TreeGrafter"/>
</dbReference>
<gene>
    <name evidence="5" type="ORF">HUE56_03750</name>
</gene>
<evidence type="ECO:0000256" key="2">
    <source>
        <dbReference type="ARBA" id="ARBA00034247"/>
    </source>
</evidence>
<evidence type="ECO:0000259" key="4">
    <source>
        <dbReference type="PROSITE" id="PS50887"/>
    </source>
</evidence>
<dbReference type="AlphaFoldDB" id="A0A6N1AK86"/>
<dbReference type="InterPro" id="IPR029787">
    <property type="entry name" value="Nucleotide_cyclase"/>
</dbReference>
<dbReference type="PANTHER" id="PTHR45138:SF9">
    <property type="entry name" value="DIGUANYLATE CYCLASE DGCM-RELATED"/>
    <property type="match status" value="1"/>
</dbReference>
<dbReference type="KEGG" id="aoz:HUE56_03750"/>
<dbReference type="OrthoDB" id="9812260at2"/>
<dbReference type="EC" id="2.7.7.65" evidence="1"/>
<dbReference type="Proteomes" id="UP000509702">
    <property type="component" value="Plasmid unnamed2"/>
</dbReference>
<name>A0A6N1AK86_9PROT</name>
<protein>
    <recommendedName>
        <fullName evidence="1">diguanylate cyclase</fullName>
        <ecNumber evidence="1">2.7.7.65</ecNumber>
    </recommendedName>
</protein>
<dbReference type="SUPFAM" id="SSF55073">
    <property type="entry name" value="Nucleotide cyclase"/>
    <property type="match status" value="1"/>
</dbReference>